<comment type="caution">
    <text evidence="10">The sequence shown here is derived from an EMBL/GenBank/DDBJ whole genome shotgun (WGS) entry which is preliminary data.</text>
</comment>
<dbReference type="CDD" id="cd13999">
    <property type="entry name" value="STKc_MAP3K-like"/>
    <property type="match status" value="1"/>
</dbReference>
<dbReference type="InterPro" id="IPR000719">
    <property type="entry name" value="Prot_kinase_dom"/>
</dbReference>
<name>A0A2P6TTB3_CHLSO</name>
<dbReference type="SUPFAM" id="SSF56112">
    <property type="entry name" value="Protein kinase-like (PK-like)"/>
    <property type="match status" value="1"/>
</dbReference>
<keyword evidence="4" id="KW-0418">Kinase</keyword>
<dbReference type="Gene3D" id="3.30.200.20">
    <property type="entry name" value="Phosphorylase Kinase, domain 1"/>
    <property type="match status" value="1"/>
</dbReference>
<dbReference type="Gene3D" id="1.10.510.10">
    <property type="entry name" value="Transferase(Phosphotransferase) domain 1"/>
    <property type="match status" value="1"/>
</dbReference>
<feature type="region of interest" description="Disordered" evidence="8">
    <location>
        <begin position="88"/>
        <end position="111"/>
    </location>
</feature>
<organism evidence="10 11">
    <name type="scientific">Chlorella sorokiniana</name>
    <name type="common">Freshwater green alga</name>
    <dbReference type="NCBI Taxonomy" id="3076"/>
    <lineage>
        <taxon>Eukaryota</taxon>
        <taxon>Viridiplantae</taxon>
        <taxon>Chlorophyta</taxon>
        <taxon>core chlorophytes</taxon>
        <taxon>Trebouxiophyceae</taxon>
        <taxon>Chlorellales</taxon>
        <taxon>Chlorellaceae</taxon>
        <taxon>Chlorella clade</taxon>
        <taxon>Chlorella</taxon>
    </lineage>
</organism>
<dbReference type="GO" id="GO:0005524">
    <property type="term" value="F:ATP binding"/>
    <property type="evidence" value="ECO:0007669"/>
    <property type="project" value="UniProtKB-UniRule"/>
</dbReference>
<keyword evidence="5 6" id="KW-0067">ATP-binding</keyword>
<dbReference type="InterPro" id="IPR011009">
    <property type="entry name" value="Kinase-like_dom_sf"/>
</dbReference>
<dbReference type="SMART" id="SM00220">
    <property type="entry name" value="S_TKc"/>
    <property type="match status" value="1"/>
</dbReference>
<dbReference type="Pfam" id="PF07714">
    <property type="entry name" value="PK_Tyr_Ser-Thr"/>
    <property type="match status" value="1"/>
</dbReference>
<evidence type="ECO:0000313" key="11">
    <source>
        <dbReference type="Proteomes" id="UP000239899"/>
    </source>
</evidence>
<evidence type="ECO:0000259" key="9">
    <source>
        <dbReference type="PROSITE" id="PS50011"/>
    </source>
</evidence>
<evidence type="ECO:0000256" key="1">
    <source>
        <dbReference type="ARBA" id="ARBA00022527"/>
    </source>
</evidence>
<dbReference type="AlphaFoldDB" id="A0A2P6TTB3"/>
<keyword evidence="1" id="KW-0723">Serine/threonine-protein kinase</keyword>
<dbReference type="GO" id="GO:0007064">
    <property type="term" value="P:mitotic sister chromatid cohesion"/>
    <property type="evidence" value="ECO:0007669"/>
    <property type="project" value="InterPro"/>
</dbReference>
<reference evidence="10 11" key="1">
    <citation type="journal article" date="2018" name="Plant J.">
        <title>Genome sequences of Chlorella sorokiniana UTEX 1602 and Micractinium conductrix SAG 241.80: implications to maltose excretion by a green alga.</title>
        <authorList>
            <person name="Arriola M.B."/>
            <person name="Velmurugan N."/>
            <person name="Zhang Y."/>
            <person name="Plunkett M.H."/>
            <person name="Hondzo H."/>
            <person name="Barney B.M."/>
        </authorList>
    </citation>
    <scope>NUCLEOTIDE SEQUENCE [LARGE SCALE GENOMIC DNA]</scope>
    <source>
        <strain evidence="11">UTEX 1602</strain>
    </source>
</reference>
<keyword evidence="7" id="KW-0175">Coiled coil</keyword>
<dbReference type="InterPro" id="IPR017441">
    <property type="entry name" value="Protein_kinase_ATP_BS"/>
</dbReference>
<feature type="compositionally biased region" description="Gly residues" evidence="8">
    <location>
        <begin position="93"/>
        <end position="109"/>
    </location>
</feature>
<dbReference type="STRING" id="3076.A0A2P6TTB3"/>
<dbReference type="PANTHER" id="PTHR44329:SF261">
    <property type="entry name" value="ZINC FINGER CONTAINING PROTEIN KINASE-RELATED"/>
    <property type="match status" value="1"/>
</dbReference>
<dbReference type="GO" id="GO:0004674">
    <property type="term" value="F:protein serine/threonine kinase activity"/>
    <property type="evidence" value="ECO:0007669"/>
    <property type="project" value="UniProtKB-KW"/>
</dbReference>
<keyword evidence="3 6" id="KW-0547">Nucleotide-binding</keyword>
<evidence type="ECO:0000256" key="7">
    <source>
        <dbReference type="SAM" id="Coils"/>
    </source>
</evidence>
<dbReference type="GO" id="GO:0031390">
    <property type="term" value="C:Ctf18 RFC-like complex"/>
    <property type="evidence" value="ECO:0007669"/>
    <property type="project" value="InterPro"/>
</dbReference>
<dbReference type="InterPro" id="IPR051681">
    <property type="entry name" value="Ser/Thr_Kinases-Pseudokinases"/>
</dbReference>
<dbReference type="Proteomes" id="UP000239899">
    <property type="component" value="Unassembled WGS sequence"/>
</dbReference>
<keyword evidence="11" id="KW-1185">Reference proteome</keyword>
<feature type="domain" description="Protein kinase" evidence="9">
    <location>
        <begin position="138"/>
        <end position="401"/>
    </location>
</feature>
<dbReference type="InterPro" id="IPR008271">
    <property type="entry name" value="Ser/Thr_kinase_AS"/>
</dbReference>
<sequence>MQLQVAHQVNAHLNSEVERLTLAVDALEQEKAAFQRHIKSLAHKISELRTQLPEAAAAAAQAAEEEAAEEAEAAAAGGELQSDAFAAAQRGQAGSGDNGGRGSSGGQGGEQPWLAEAAWQRMQAAGRRQSWLADPEEVVLGDVIGRGTFGVVHQATWRGGCVAVKRVQPRSREQATTFVREVEALALLRHPHVMQLYAACVRPPGDFWLVCELLSGGTLAEWLYGGPTARRLPARSLSERLKMALDVARGMQALESHEPQILHRDLKPSNVFIDSTGVAKIADFGLARILSPAAMTCLTGETGSYLWMAPEVIRHEAYDARADVWSFGVLLVECLMQQKPYATTYMAPVQIAIQVADGSLHPATPPDCHPALAELLVSIFSPDPLERPSFGLIVARLEAVLHDRQNRRSTAQQAPIGTAVPGAAVGSPQLGAPLAPPPPAAAAMLVPLTADEGSNRAWAMIEMQGELERKDGGSLEEAFDVGTLSVSSSGSVLLTIGYHQLEGKRMELKKPFAVLDRVDGSGEEGQDSKQYKVIGVVREKILFKARPRALITKPGGQK</sequence>
<evidence type="ECO:0000256" key="2">
    <source>
        <dbReference type="ARBA" id="ARBA00022679"/>
    </source>
</evidence>
<dbReference type="InterPro" id="IPR018607">
    <property type="entry name" value="Ctf8"/>
</dbReference>
<evidence type="ECO:0000256" key="5">
    <source>
        <dbReference type="ARBA" id="ARBA00022840"/>
    </source>
</evidence>
<dbReference type="EMBL" id="LHPG02000007">
    <property type="protein sequence ID" value="PRW57283.1"/>
    <property type="molecule type" value="Genomic_DNA"/>
</dbReference>
<evidence type="ECO:0000313" key="10">
    <source>
        <dbReference type="EMBL" id="PRW57283.1"/>
    </source>
</evidence>
<dbReference type="OrthoDB" id="10261027at2759"/>
<feature type="binding site" evidence="6">
    <location>
        <position position="165"/>
    </location>
    <ligand>
        <name>ATP</name>
        <dbReference type="ChEBI" id="CHEBI:30616"/>
    </ligand>
</feature>
<keyword evidence="2" id="KW-0808">Transferase</keyword>
<proteinExistence type="predicted"/>
<evidence type="ECO:0000256" key="8">
    <source>
        <dbReference type="SAM" id="MobiDB-lite"/>
    </source>
</evidence>
<evidence type="ECO:0000256" key="6">
    <source>
        <dbReference type="PROSITE-ProRule" id="PRU10141"/>
    </source>
</evidence>
<evidence type="ECO:0000256" key="4">
    <source>
        <dbReference type="ARBA" id="ARBA00022777"/>
    </source>
</evidence>
<dbReference type="InterPro" id="IPR001245">
    <property type="entry name" value="Ser-Thr/Tyr_kinase_cat_dom"/>
</dbReference>
<dbReference type="PRINTS" id="PR00109">
    <property type="entry name" value="TYRKINASE"/>
</dbReference>
<protein>
    <submittedName>
        <fullName evidence="10">Serine threonine-kinase STY46</fullName>
    </submittedName>
</protein>
<gene>
    <name evidence="10" type="ORF">C2E21_4051</name>
</gene>
<dbReference type="PANTHER" id="PTHR44329">
    <property type="entry name" value="SERINE/THREONINE-PROTEIN KINASE TNNI3K-RELATED"/>
    <property type="match status" value="1"/>
</dbReference>
<accession>A0A2P6TTB3</accession>
<feature type="coiled-coil region" evidence="7">
    <location>
        <begin position="10"/>
        <end position="65"/>
    </location>
</feature>
<dbReference type="PROSITE" id="PS00107">
    <property type="entry name" value="PROTEIN_KINASE_ATP"/>
    <property type="match status" value="1"/>
</dbReference>
<dbReference type="Pfam" id="PF09696">
    <property type="entry name" value="Ctf8"/>
    <property type="match status" value="1"/>
</dbReference>
<evidence type="ECO:0000256" key="3">
    <source>
        <dbReference type="ARBA" id="ARBA00022741"/>
    </source>
</evidence>
<dbReference type="PROSITE" id="PS50011">
    <property type="entry name" value="PROTEIN_KINASE_DOM"/>
    <property type="match status" value="1"/>
</dbReference>
<dbReference type="PROSITE" id="PS00108">
    <property type="entry name" value="PROTEIN_KINASE_ST"/>
    <property type="match status" value="1"/>
</dbReference>